<dbReference type="GeneID" id="30907279"/>
<dbReference type="RefSeq" id="XP_019912957.1">
    <property type="nucleotide sequence ID" value="XM_020057367.1"/>
</dbReference>
<feature type="compositionally biased region" description="Polar residues" evidence="1">
    <location>
        <begin position="1042"/>
        <end position="1057"/>
    </location>
</feature>
<name>A0A1B1DU32_9APIC</name>
<dbReference type="KEGG" id="pcot:PCOAH_00005560"/>
<dbReference type="EMBL" id="CP016241">
    <property type="protein sequence ID" value="ANQ06262.1"/>
    <property type="molecule type" value="Genomic_DNA"/>
</dbReference>
<feature type="compositionally biased region" description="Low complexity" evidence="1">
    <location>
        <begin position="1006"/>
        <end position="1018"/>
    </location>
</feature>
<evidence type="ECO:0000256" key="1">
    <source>
        <dbReference type="SAM" id="MobiDB-lite"/>
    </source>
</evidence>
<evidence type="ECO:0000313" key="2">
    <source>
        <dbReference type="EMBL" id="ANQ06262.1"/>
    </source>
</evidence>
<accession>A0A1B1DU32</accession>
<gene>
    <name evidence="2" type="ORF">PCOAH_00005560</name>
</gene>
<evidence type="ECO:0000313" key="3">
    <source>
        <dbReference type="Proteomes" id="UP000092716"/>
    </source>
</evidence>
<protein>
    <submittedName>
        <fullName evidence="2">KIR protein</fullName>
    </submittedName>
</protein>
<reference evidence="3" key="1">
    <citation type="submission" date="2016-06" db="EMBL/GenBank/DDBJ databases">
        <title>First high quality genome sequence of Plasmodium coatneyi using continuous long reads from single molecule, real-time sequencing.</title>
        <authorList>
            <person name="Chien J.-T."/>
            <person name="Pakala S.B."/>
            <person name="Geraldo J.A."/>
            <person name="Lapp S.A."/>
            <person name="Barnwell J.W."/>
            <person name="Kissinger J.C."/>
            <person name="Galinski M.R."/>
            <person name="Humphrey J.C."/>
        </authorList>
    </citation>
    <scope>NUCLEOTIDE SEQUENCE [LARGE SCALE GENOMIC DNA]</scope>
    <source>
        <strain evidence="3">Hackeri</strain>
    </source>
</reference>
<dbReference type="VEuPathDB" id="PlasmoDB:PCOAH_00005560"/>
<proteinExistence type="predicted"/>
<feature type="region of interest" description="Disordered" evidence="1">
    <location>
        <begin position="982"/>
        <end position="1057"/>
    </location>
</feature>
<sequence length="1057" mass="120620">MVYTTPCYNLLPSWFRNHFGGSARRKRRERRSVGRNSGTGIENFTEYSTENDSTIGPTEYSTEASTEEDLERLPSNSLYYKFNTKCGEDYCDRSKMSNVRTEVERILGEHGCNGIDPDKIIVPRCYTIKGVKNDDPYYNGRFNFLYFWIGQNVFEKNERISSFSQLMGKIHNILKEIEKYKVWDYTYESNDRTIFEHMKSVYEYYYDYQTIKGQLTSNTHPCNKDYYEHLQRIHEAHRKIQEYCTGRNQEDSYCVQFGKKFNNAEVPKPPTLKCNLVLTEAEVGTKYGWLTKSSSGACAHYSNYDEDDNVKKEMRTEVLGAYREREELAKSIVDAWCYIHKKGRFTDSNGEWCYYFYYWLGDQLFKEAKDGNSFSSAMNQVYQGLRKSGTGEKCNIMYENIDKLLFLHMKNVFDYAQNQALIPLKLREGGKSNSCIQALSKYLQRALKAYKAIESKCREGKENTPPYCSDFNTKYKTHLTELTRQAQCTVVNNETEPLKHIENSQPLVKVAQAQGPEAALASTMDGPISSVQEVSLPALSSKNLPSGTEFYNIFDDATKDRCTFTNGGVNALEKALRNKLQNQYTGISALAKMIANAYCYACTMKKQSPTHDDKPCQFFYHWLGKQITVEAYRSKLSKILEIIYDTLKSVFPEHKCTVNYKDVDSTKWELFNQRKKVFEHYYDYKTLEGKLHSGDPLCEVEWAEYEIDLTRACGAVRAYCGDSSNADDQYCAEFTQTYGMFCDKKLSELKCSAVYSGKSTAPAISGTIATIGGLATAVAFFLHKDLLSRRIYDIFGKSQVRDIYISGRNSGINLKSSLSSALQNYGKIGRHVDQIMGGWCYAVMSVFSDVLKDGPCHFLYYWIGNTVREDLGTNSFSSVMGAIYSILGGIGVKTKCSNIDPKIDRNIFVHMEKVYNYTQDYTIIESYTENSETPEPQCTKEYVQYVQEAANAHEGMREYCKQSGKSEETWCNHFEKMFKKNNGNTIPEPSKLLSQLQPQPETPPAEGTSGVTTGVVGSTEEDNSTIYMGGPTSPSRRRGASNGKQGNRGRNISYQRM</sequence>
<keyword evidence="3" id="KW-1185">Reference proteome</keyword>
<dbReference type="Proteomes" id="UP000092716">
    <property type="component" value="Chromosome 3"/>
</dbReference>
<feature type="compositionally biased region" description="Polar residues" evidence="1">
    <location>
        <begin position="39"/>
        <end position="64"/>
    </location>
</feature>
<organism evidence="2 3">
    <name type="scientific">Plasmodium coatneyi</name>
    <dbReference type="NCBI Taxonomy" id="208452"/>
    <lineage>
        <taxon>Eukaryota</taxon>
        <taxon>Sar</taxon>
        <taxon>Alveolata</taxon>
        <taxon>Apicomplexa</taxon>
        <taxon>Aconoidasida</taxon>
        <taxon>Haemosporida</taxon>
        <taxon>Plasmodiidae</taxon>
        <taxon>Plasmodium</taxon>
    </lineage>
</organism>
<feature type="compositionally biased region" description="Polar residues" evidence="1">
    <location>
        <begin position="982"/>
        <end position="999"/>
    </location>
</feature>
<dbReference type="InterPro" id="IPR008780">
    <property type="entry name" value="Plasmodium_Vir"/>
</dbReference>
<dbReference type="Pfam" id="PF05795">
    <property type="entry name" value="Plasmodium_Vir"/>
    <property type="match status" value="3"/>
</dbReference>
<feature type="region of interest" description="Disordered" evidence="1">
    <location>
        <begin position="25"/>
        <end position="69"/>
    </location>
</feature>
<dbReference type="AlphaFoldDB" id="A0A1B1DU32"/>